<dbReference type="InterPro" id="IPR027417">
    <property type="entry name" value="P-loop_NTPase"/>
</dbReference>
<dbReference type="CDD" id="cd14858">
    <property type="entry name" value="TrmE_N"/>
    <property type="match status" value="1"/>
</dbReference>
<dbReference type="Gene3D" id="3.30.1360.120">
    <property type="entry name" value="Probable tRNA modification gtpase trme, domain 1"/>
    <property type="match status" value="1"/>
</dbReference>
<feature type="domain" description="TrmE-type G" evidence="12">
    <location>
        <begin position="221"/>
        <end position="381"/>
    </location>
</feature>
<dbReference type="SUPFAM" id="SSF116878">
    <property type="entry name" value="TrmE connector domain"/>
    <property type="match status" value="1"/>
</dbReference>
<dbReference type="InterPro" id="IPR025867">
    <property type="entry name" value="MnmE_helical"/>
</dbReference>
<dbReference type="AlphaFoldDB" id="F1TCF5"/>
<organism evidence="13 14">
    <name type="scientific">Ruminiclostridium papyrosolvens DSM 2782</name>
    <dbReference type="NCBI Taxonomy" id="588581"/>
    <lineage>
        <taxon>Bacteria</taxon>
        <taxon>Bacillati</taxon>
        <taxon>Bacillota</taxon>
        <taxon>Clostridia</taxon>
        <taxon>Eubacteriales</taxon>
        <taxon>Oscillospiraceae</taxon>
        <taxon>Ruminiclostridium</taxon>
    </lineage>
</organism>
<dbReference type="GO" id="GO:0046872">
    <property type="term" value="F:metal ion binding"/>
    <property type="evidence" value="ECO:0007669"/>
    <property type="project" value="UniProtKB-KW"/>
</dbReference>
<dbReference type="SUPFAM" id="SSF52540">
    <property type="entry name" value="P-loop containing nucleoside triphosphate hydrolases"/>
    <property type="match status" value="1"/>
</dbReference>
<comment type="caution">
    <text evidence="13">The sequence shown here is derived from an EMBL/GenBank/DDBJ whole genome shotgun (WGS) entry which is preliminary data.</text>
</comment>
<dbReference type="FunFam" id="3.30.1360.120:FF:000003">
    <property type="entry name" value="tRNA modification GTPase MnmE"/>
    <property type="match status" value="1"/>
</dbReference>
<dbReference type="InterPro" id="IPR004520">
    <property type="entry name" value="GTPase_MnmE"/>
</dbReference>
<gene>
    <name evidence="10" type="primary">mnmE</name>
    <name evidence="10" type="synonym">trmE</name>
    <name evidence="13" type="ORF">Cpap_2075</name>
</gene>
<feature type="binding site" evidence="10">
    <location>
        <begin position="250"/>
        <end position="256"/>
    </location>
    <ligand>
        <name>GTP</name>
        <dbReference type="ChEBI" id="CHEBI:37565"/>
    </ligand>
</feature>
<dbReference type="GO" id="GO:0005525">
    <property type="term" value="F:GTP binding"/>
    <property type="evidence" value="ECO:0007669"/>
    <property type="project" value="UniProtKB-UniRule"/>
</dbReference>
<feature type="binding site" evidence="10">
    <location>
        <position position="255"/>
    </location>
    <ligand>
        <name>K(+)</name>
        <dbReference type="ChEBI" id="CHEBI:29103"/>
    </ligand>
</feature>
<accession>F1TCF5</accession>
<dbReference type="PROSITE" id="PS51709">
    <property type="entry name" value="G_TRME"/>
    <property type="match status" value="1"/>
</dbReference>
<feature type="binding site" evidence="10">
    <location>
        <position position="256"/>
    </location>
    <ligand>
        <name>Mg(2+)</name>
        <dbReference type="ChEBI" id="CHEBI:18420"/>
    </ligand>
</feature>
<dbReference type="RefSeq" id="WP_004619008.1">
    <property type="nucleotide sequence ID" value="NZ_ACXX02000006.1"/>
</dbReference>
<dbReference type="EMBL" id="ACXX02000006">
    <property type="protein sequence ID" value="EGD47672.1"/>
    <property type="molecule type" value="Genomic_DNA"/>
</dbReference>
<feature type="binding site" evidence="10">
    <location>
        <position position="231"/>
    </location>
    <ligand>
        <name>K(+)</name>
        <dbReference type="ChEBI" id="CHEBI:29103"/>
    </ligand>
</feature>
<dbReference type="OrthoDB" id="9805918at2"/>
<feature type="binding site" evidence="10">
    <location>
        <position position="235"/>
    </location>
    <ligand>
        <name>Mg(2+)</name>
        <dbReference type="ChEBI" id="CHEBI:18420"/>
    </ligand>
</feature>
<keyword evidence="6 10" id="KW-0378">Hydrolase</keyword>
<feature type="binding site" evidence="10">
    <location>
        <position position="86"/>
    </location>
    <ligand>
        <name>(6S)-5-formyl-5,6,7,8-tetrahydrofolate</name>
        <dbReference type="ChEBI" id="CHEBI:57457"/>
    </ligand>
</feature>
<reference evidence="13" key="2">
    <citation type="submission" date="2011-01" db="EMBL/GenBank/DDBJ databases">
        <title>The Non-contiguous Finished genome of Clostridium papyrosolvens.</title>
        <authorList>
            <person name="Lucas S."/>
            <person name="Copeland A."/>
            <person name="Lapidus A."/>
            <person name="Cheng J.-F."/>
            <person name="Goodwin L."/>
            <person name="Pitluck S."/>
            <person name="Misra M."/>
            <person name="Chertkov O."/>
            <person name="Detter J.C."/>
            <person name="Han C."/>
            <person name="Tapia R."/>
            <person name="Land M."/>
            <person name="Hauser L."/>
            <person name="Kyrpides N."/>
            <person name="Ivanova N."/>
            <person name="Pagani I."/>
            <person name="Mouttaki H."/>
            <person name="He Z."/>
            <person name="Zhou J."/>
            <person name="Hemme C.L."/>
            <person name="Woyke T."/>
        </authorList>
    </citation>
    <scope>NUCLEOTIDE SEQUENCE [LARGE SCALE GENOMIC DNA]</scope>
    <source>
        <strain evidence="13">DSM 2782</strain>
    </source>
</reference>
<dbReference type="Pfam" id="PF01926">
    <property type="entry name" value="MMR_HSR1"/>
    <property type="match status" value="1"/>
</dbReference>
<keyword evidence="9 10" id="KW-0342">GTP-binding</keyword>
<keyword evidence="4 10" id="KW-0479">Metal-binding</keyword>
<comment type="subunit">
    <text evidence="10">Homodimer. Heterotetramer of two MnmE and two MnmG subunits.</text>
</comment>
<feature type="binding site" evidence="10">
    <location>
        <position position="460"/>
    </location>
    <ligand>
        <name>(6S)-5-formyl-5,6,7,8-tetrahydrofolate</name>
        <dbReference type="ChEBI" id="CHEBI:57457"/>
    </ligand>
</feature>
<dbReference type="NCBIfam" id="TIGR00450">
    <property type="entry name" value="mnmE_trmE_thdF"/>
    <property type="match status" value="1"/>
</dbReference>
<evidence type="ECO:0000313" key="13">
    <source>
        <dbReference type="EMBL" id="EGD47672.1"/>
    </source>
</evidence>
<dbReference type="GO" id="GO:0002098">
    <property type="term" value="P:tRNA wobble uridine modification"/>
    <property type="evidence" value="ECO:0007669"/>
    <property type="project" value="TreeGrafter"/>
</dbReference>
<evidence type="ECO:0000256" key="6">
    <source>
        <dbReference type="ARBA" id="ARBA00022801"/>
    </source>
</evidence>
<keyword evidence="7 10" id="KW-0460">Magnesium</keyword>
<dbReference type="PANTHER" id="PTHR42714:SF2">
    <property type="entry name" value="TRNA MODIFICATION GTPASE GTPBP3, MITOCHONDRIAL"/>
    <property type="match status" value="1"/>
</dbReference>
<dbReference type="HAMAP" id="MF_00379">
    <property type="entry name" value="GTPase_MnmE"/>
    <property type="match status" value="1"/>
</dbReference>
<dbReference type="NCBIfam" id="NF003661">
    <property type="entry name" value="PRK05291.1-3"/>
    <property type="match status" value="1"/>
</dbReference>
<feature type="binding site" evidence="10">
    <location>
        <position position="125"/>
    </location>
    <ligand>
        <name>(6S)-5-formyl-5,6,7,8-tetrahydrofolate</name>
        <dbReference type="ChEBI" id="CHEBI:57457"/>
    </ligand>
</feature>
<reference evidence="13" key="1">
    <citation type="submission" date="2009-07" db="EMBL/GenBank/DDBJ databases">
        <authorList>
            <consortium name="US DOE Joint Genome Institute (JGI-PGF)"/>
            <person name="Lucas S."/>
            <person name="Copeland A."/>
            <person name="Lapidus A."/>
            <person name="Glavina del Rio T."/>
            <person name="Tice H."/>
            <person name="Bruce D."/>
            <person name="Goodwin L."/>
            <person name="Pitluck S."/>
            <person name="Larimer F."/>
            <person name="Land M.L."/>
            <person name="Mouttaki H."/>
            <person name="He Z."/>
            <person name="Zhou J."/>
            <person name="Hemme C.L."/>
        </authorList>
    </citation>
    <scope>NUCLEOTIDE SEQUENCE [LARGE SCALE GENOMIC DNA]</scope>
    <source>
        <strain evidence="13">DSM 2782</strain>
    </source>
</reference>
<evidence type="ECO:0000256" key="9">
    <source>
        <dbReference type="ARBA" id="ARBA00023134"/>
    </source>
</evidence>
<evidence type="ECO:0000256" key="8">
    <source>
        <dbReference type="ARBA" id="ARBA00022958"/>
    </source>
</evidence>
<dbReference type="GO" id="GO:0003924">
    <property type="term" value="F:GTPase activity"/>
    <property type="evidence" value="ECO:0007669"/>
    <property type="project" value="UniProtKB-UniRule"/>
</dbReference>
<evidence type="ECO:0000256" key="3">
    <source>
        <dbReference type="ARBA" id="ARBA00022694"/>
    </source>
</evidence>
<dbReference type="InterPro" id="IPR031168">
    <property type="entry name" value="G_TrmE"/>
</dbReference>
<feature type="binding site" evidence="10">
    <location>
        <position position="250"/>
    </location>
    <ligand>
        <name>K(+)</name>
        <dbReference type="ChEBI" id="CHEBI:29103"/>
    </ligand>
</feature>
<proteinExistence type="inferred from homology"/>
<comment type="subcellular location">
    <subcellularLocation>
        <location evidence="10">Cytoplasm</location>
    </subcellularLocation>
</comment>
<keyword evidence="3 10" id="KW-0819">tRNA processing</keyword>
<feature type="binding site" evidence="10">
    <location>
        <begin position="231"/>
        <end position="236"/>
    </location>
    <ligand>
        <name>GTP</name>
        <dbReference type="ChEBI" id="CHEBI:37565"/>
    </ligand>
</feature>
<evidence type="ECO:0000256" key="5">
    <source>
        <dbReference type="ARBA" id="ARBA00022741"/>
    </source>
</evidence>
<evidence type="ECO:0000256" key="10">
    <source>
        <dbReference type="HAMAP-Rule" id="MF_00379"/>
    </source>
</evidence>
<dbReference type="EC" id="3.6.-.-" evidence="10"/>
<dbReference type="InterPro" id="IPR027266">
    <property type="entry name" value="TrmE/GcvT-like"/>
</dbReference>
<dbReference type="FunFam" id="3.40.50.300:FF:000494">
    <property type="entry name" value="tRNA modification GTPase MnmE"/>
    <property type="match status" value="1"/>
</dbReference>
<protein>
    <recommendedName>
        <fullName evidence="10">tRNA modification GTPase MnmE</fullName>
        <ecNumber evidence="10">3.6.-.-</ecNumber>
    </recommendedName>
</protein>
<dbReference type="NCBIfam" id="TIGR00231">
    <property type="entry name" value="small_GTP"/>
    <property type="match status" value="1"/>
</dbReference>
<name>F1TCF5_9FIRM</name>
<evidence type="ECO:0000256" key="4">
    <source>
        <dbReference type="ARBA" id="ARBA00022723"/>
    </source>
</evidence>
<keyword evidence="2 10" id="KW-0963">Cytoplasm</keyword>
<evidence type="ECO:0000256" key="7">
    <source>
        <dbReference type="ARBA" id="ARBA00022842"/>
    </source>
</evidence>
<comment type="cofactor">
    <cofactor evidence="10">
        <name>K(+)</name>
        <dbReference type="ChEBI" id="CHEBI:29103"/>
    </cofactor>
    <text evidence="10">Binds 1 potassium ion per subunit.</text>
</comment>
<comment type="caution">
    <text evidence="10">Lacks conserved residue(s) required for the propagation of feature annotation.</text>
</comment>
<keyword evidence="5 10" id="KW-0547">Nucleotide-binding</keyword>
<feature type="binding site" evidence="10">
    <location>
        <position position="252"/>
    </location>
    <ligand>
        <name>K(+)</name>
        <dbReference type="ChEBI" id="CHEBI:29103"/>
    </ligand>
</feature>
<sequence length="460" mass="50309">MHNEDTIAALSTPYGTGGIGVIRISGEKAFSTADKIFKASKAMEEIQSHTVTYGKIVDKESKDIIDEVLLLKMCKPNTFTREDVIELQCHGGIVVINRVLDLIFKNGVRPAEPGEFTKRAFLNGRIDLSQAEAIIDLINSKTVESSKAAVSHLEGRLSARLKIIRKTLVGLLAHIEVTVDYPEHDIEEITGEKVLENLKNIKGELHTLAGTFERGKILREGLNIVIAGKPNVGKSSLLNQLSGNTKAIVTDIPGTTRDIIEEYVNINGIPAKITDTAGIRNTQDVVEKIGVNKAYEAVGQADLTIVVLSAETGIDDEDIEILNLVKNKKALILINKTDLADKEQVNEIKAQLENHDIILKASVINARGIEELEATISELFVKGKISGNDEVLLTNSRHKYLVDRAIEDIQQALNSFSTGMPLDMVTIDIKSCADNIGQITGESIDEAVMHDIFSRFCIGK</sequence>
<keyword evidence="8 10" id="KW-0630">Potassium</keyword>
<dbReference type="InterPro" id="IPR005225">
    <property type="entry name" value="Small_GTP-bd"/>
</dbReference>
<dbReference type="eggNOG" id="COG0486">
    <property type="taxonomic scope" value="Bacteria"/>
</dbReference>
<dbReference type="Gene3D" id="1.20.120.430">
    <property type="entry name" value="tRNA modification GTPase MnmE domain 2"/>
    <property type="match status" value="1"/>
</dbReference>
<evidence type="ECO:0000259" key="12">
    <source>
        <dbReference type="PROSITE" id="PS51709"/>
    </source>
</evidence>
<dbReference type="GO" id="GO:0042802">
    <property type="term" value="F:identical protein binding"/>
    <property type="evidence" value="ECO:0007669"/>
    <property type="project" value="UniProtKB-ARBA"/>
</dbReference>
<evidence type="ECO:0000256" key="2">
    <source>
        <dbReference type="ARBA" id="ARBA00022490"/>
    </source>
</evidence>
<dbReference type="Pfam" id="PF12631">
    <property type="entry name" value="MnmE_helical"/>
    <property type="match status" value="1"/>
</dbReference>
<dbReference type="GO" id="GO:0030488">
    <property type="term" value="P:tRNA methylation"/>
    <property type="evidence" value="ECO:0007669"/>
    <property type="project" value="TreeGrafter"/>
</dbReference>
<evidence type="ECO:0000256" key="11">
    <source>
        <dbReference type="RuleBase" id="RU003313"/>
    </source>
</evidence>
<dbReference type="Proteomes" id="UP000003860">
    <property type="component" value="Unassembled WGS sequence"/>
</dbReference>
<keyword evidence="14" id="KW-1185">Reference proteome</keyword>
<dbReference type="PANTHER" id="PTHR42714">
    <property type="entry name" value="TRNA MODIFICATION GTPASE GTPBP3"/>
    <property type="match status" value="1"/>
</dbReference>
<feature type="binding site" evidence="10">
    <location>
        <begin position="275"/>
        <end position="278"/>
    </location>
    <ligand>
        <name>GTP</name>
        <dbReference type="ChEBI" id="CHEBI:37565"/>
    </ligand>
</feature>
<comment type="function">
    <text evidence="10">Exhibits a very high intrinsic GTPase hydrolysis rate. Involved in the addition of a carboxymethylaminomethyl (cmnm) group at the wobble position (U34) of certain tRNAs, forming tRNA-cmnm(5)s(2)U34.</text>
</comment>
<dbReference type="CDD" id="cd04164">
    <property type="entry name" value="trmE"/>
    <property type="match status" value="1"/>
</dbReference>
<dbReference type="Gene3D" id="3.40.50.300">
    <property type="entry name" value="P-loop containing nucleotide triphosphate hydrolases"/>
    <property type="match status" value="1"/>
</dbReference>
<dbReference type="STRING" id="588581.Cpap_2075"/>
<dbReference type="InterPro" id="IPR027368">
    <property type="entry name" value="MnmE_dom2"/>
</dbReference>
<dbReference type="InterPro" id="IPR006073">
    <property type="entry name" value="GTP-bd"/>
</dbReference>
<evidence type="ECO:0000256" key="1">
    <source>
        <dbReference type="ARBA" id="ARBA00011043"/>
    </source>
</evidence>
<dbReference type="Pfam" id="PF10396">
    <property type="entry name" value="TrmE_N"/>
    <property type="match status" value="1"/>
</dbReference>
<evidence type="ECO:0000313" key="14">
    <source>
        <dbReference type="Proteomes" id="UP000003860"/>
    </source>
</evidence>
<dbReference type="InterPro" id="IPR018948">
    <property type="entry name" value="GTP-bd_TrmE_N"/>
</dbReference>
<feature type="binding site" evidence="10">
    <location>
        <position position="23"/>
    </location>
    <ligand>
        <name>(6S)-5-formyl-5,6,7,8-tetrahydrofolate</name>
        <dbReference type="ChEBI" id="CHEBI:57457"/>
    </ligand>
</feature>
<dbReference type="GO" id="GO:0005829">
    <property type="term" value="C:cytosol"/>
    <property type="evidence" value="ECO:0007669"/>
    <property type="project" value="TreeGrafter"/>
</dbReference>
<comment type="similarity">
    <text evidence="1 10 11">Belongs to the TRAFAC class TrmE-Era-EngA-EngB-Septin-like GTPase superfamily. TrmE GTPase family.</text>
</comment>